<comment type="cofactor">
    <cofactor evidence="1">
        <name>Mg(2+)</name>
        <dbReference type="ChEBI" id="CHEBI:18420"/>
    </cofactor>
</comment>
<evidence type="ECO:0000256" key="11">
    <source>
        <dbReference type="SAM" id="SignalP"/>
    </source>
</evidence>
<dbReference type="Proteomes" id="UP000606008">
    <property type="component" value="Unassembled WGS sequence"/>
</dbReference>
<dbReference type="EMBL" id="WAEL01000003">
    <property type="protein sequence ID" value="NID10593.1"/>
    <property type="molecule type" value="Genomic_DNA"/>
</dbReference>
<proteinExistence type="predicted"/>
<keyword evidence="7" id="KW-0274">FAD</keyword>
<name>A0ABX0QIV6_9BACT</name>
<evidence type="ECO:0000313" key="12">
    <source>
        <dbReference type="EMBL" id="NID10593.1"/>
    </source>
</evidence>
<dbReference type="RefSeq" id="WP_166691842.1">
    <property type="nucleotide sequence ID" value="NZ_WAEL01000003.1"/>
</dbReference>
<dbReference type="Gene3D" id="3.10.520.10">
    <property type="entry name" value="ApbE-like domains"/>
    <property type="match status" value="1"/>
</dbReference>
<evidence type="ECO:0000256" key="3">
    <source>
        <dbReference type="ARBA" id="ARBA00016337"/>
    </source>
</evidence>
<dbReference type="Pfam" id="PF02424">
    <property type="entry name" value="ApbE"/>
    <property type="match status" value="1"/>
</dbReference>
<reference evidence="12" key="1">
    <citation type="submission" date="2024-05" db="EMBL/GenBank/DDBJ databases">
        <authorList>
            <person name="Jung D.-H."/>
        </authorList>
    </citation>
    <scope>NUCLEOTIDE SEQUENCE</scope>
    <source>
        <strain evidence="12">JA-25</strain>
    </source>
</reference>
<keyword evidence="13" id="KW-1185">Reference proteome</keyword>
<evidence type="ECO:0000256" key="7">
    <source>
        <dbReference type="ARBA" id="ARBA00022827"/>
    </source>
</evidence>
<evidence type="ECO:0000256" key="10">
    <source>
        <dbReference type="ARBA" id="ARBA00048540"/>
    </source>
</evidence>
<dbReference type="SUPFAM" id="SSF143631">
    <property type="entry name" value="ApbE-like"/>
    <property type="match status" value="1"/>
</dbReference>
<accession>A0ABX0QIV6</accession>
<organism evidence="12 13">
    <name type="scientific">Fibrivirga algicola</name>
    <dbReference type="NCBI Taxonomy" id="2950420"/>
    <lineage>
        <taxon>Bacteria</taxon>
        <taxon>Pseudomonadati</taxon>
        <taxon>Bacteroidota</taxon>
        <taxon>Cytophagia</taxon>
        <taxon>Cytophagales</taxon>
        <taxon>Spirosomataceae</taxon>
        <taxon>Fibrivirga</taxon>
    </lineage>
</organism>
<evidence type="ECO:0000256" key="2">
    <source>
        <dbReference type="ARBA" id="ARBA00011955"/>
    </source>
</evidence>
<gene>
    <name evidence="12" type="ORF">F7231_10465</name>
</gene>
<dbReference type="EC" id="2.7.1.180" evidence="2"/>
<evidence type="ECO:0000256" key="1">
    <source>
        <dbReference type="ARBA" id="ARBA00001946"/>
    </source>
</evidence>
<dbReference type="InterPro" id="IPR024932">
    <property type="entry name" value="ApbE"/>
</dbReference>
<keyword evidence="11" id="KW-0732">Signal</keyword>
<keyword evidence="4" id="KW-0285">Flavoprotein</keyword>
<dbReference type="InterPro" id="IPR003374">
    <property type="entry name" value="ApbE-like_sf"/>
</dbReference>
<dbReference type="InterPro" id="IPR014469">
    <property type="entry name" value="DUF2271"/>
</dbReference>
<evidence type="ECO:0000256" key="8">
    <source>
        <dbReference type="ARBA" id="ARBA00022842"/>
    </source>
</evidence>
<evidence type="ECO:0000256" key="9">
    <source>
        <dbReference type="ARBA" id="ARBA00031306"/>
    </source>
</evidence>
<feature type="chain" id="PRO_5046206870" description="FAD:protein FMN transferase" evidence="11">
    <location>
        <begin position="23"/>
        <end position="511"/>
    </location>
</feature>
<dbReference type="Pfam" id="PF10029">
    <property type="entry name" value="DUF2271"/>
    <property type="match status" value="1"/>
</dbReference>
<evidence type="ECO:0000313" key="13">
    <source>
        <dbReference type="Proteomes" id="UP000606008"/>
    </source>
</evidence>
<keyword evidence="8" id="KW-0460">Magnesium</keyword>
<dbReference type="Gene3D" id="2.60.40.4070">
    <property type="match status" value="1"/>
</dbReference>
<comment type="catalytic activity">
    <reaction evidence="10">
        <text>L-threonyl-[protein] + FAD = FMN-L-threonyl-[protein] + AMP + H(+)</text>
        <dbReference type="Rhea" id="RHEA:36847"/>
        <dbReference type="Rhea" id="RHEA-COMP:11060"/>
        <dbReference type="Rhea" id="RHEA-COMP:11061"/>
        <dbReference type="ChEBI" id="CHEBI:15378"/>
        <dbReference type="ChEBI" id="CHEBI:30013"/>
        <dbReference type="ChEBI" id="CHEBI:57692"/>
        <dbReference type="ChEBI" id="CHEBI:74257"/>
        <dbReference type="ChEBI" id="CHEBI:456215"/>
        <dbReference type="EC" id="2.7.1.180"/>
    </reaction>
</comment>
<comment type="caution">
    <text evidence="12">The sequence shown here is derived from an EMBL/GenBank/DDBJ whole genome shotgun (WGS) entry which is preliminary data.</text>
</comment>
<evidence type="ECO:0000256" key="5">
    <source>
        <dbReference type="ARBA" id="ARBA00022679"/>
    </source>
</evidence>
<feature type="signal peptide" evidence="11">
    <location>
        <begin position="1"/>
        <end position="22"/>
    </location>
</feature>
<evidence type="ECO:0000256" key="4">
    <source>
        <dbReference type="ARBA" id="ARBA00022630"/>
    </source>
</evidence>
<dbReference type="PANTHER" id="PTHR30040:SF2">
    <property type="entry name" value="FAD:PROTEIN FMN TRANSFERASE"/>
    <property type="match status" value="1"/>
</dbReference>
<keyword evidence="6" id="KW-0479">Metal-binding</keyword>
<dbReference type="PANTHER" id="PTHR30040">
    <property type="entry name" value="THIAMINE BIOSYNTHESIS LIPOPROTEIN APBE"/>
    <property type="match status" value="1"/>
</dbReference>
<evidence type="ECO:0000256" key="6">
    <source>
        <dbReference type="ARBA" id="ARBA00022723"/>
    </source>
</evidence>
<protein>
    <recommendedName>
        <fullName evidence="3">FAD:protein FMN transferase</fullName>
        <ecNumber evidence="2">2.7.1.180</ecNumber>
    </recommendedName>
    <alternativeName>
        <fullName evidence="9">Flavin transferase</fullName>
    </alternativeName>
</protein>
<keyword evidence="5" id="KW-0808">Transferase</keyword>
<sequence>MNLLRPALVPLAFIAPSLSATADAATNGLFISHLDNVLGTSFDIKLVAGSYKAARQAESAALAEINRLSAILGSYQPDSEFSRWLVSSGEAISVSEDLMAVLSGFDHWRKQTGGAIDAAAEAINQLWQRAERTQVRPTVEEQAAAVSAVQQPHWLLDPDARTATRLSQTPLRLHTFAKSYILDRAADKALNVPDVQSVVLNIGGDLVVRGTRTESISVANPRADAENEAPLARLSIQNRAVATSGDYRRGVRVGDSWYSHVVDPRTAEPAREVISATVVHPDAATAGALATAFNVLPTEASATLASNHPGTDYLLITRAGQQLTSPGWNDLLLPATESTVASTPQPATARLLSVASMKDKLWNPKQELLISLEVSQIEGRSRRPFVAVWVEDENRVPVRQLALWYNKPKWLRDLRAWNSLDKGPDFDVSTIASATRSPGNYSLKWDGKNDKGEFVKQGKYTVCIEAAREHGTYQIIRQEMDFNGKLKQQTLPGNVEIATAALDYRKVGSDK</sequence>